<feature type="compositionally biased region" description="Polar residues" evidence="5">
    <location>
        <begin position="137"/>
        <end position="149"/>
    </location>
</feature>
<feature type="compositionally biased region" description="Basic and acidic residues" evidence="5">
    <location>
        <begin position="572"/>
        <end position="584"/>
    </location>
</feature>
<dbReference type="CDD" id="cd00707">
    <property type="entry name" value="Pancreat_lipase_like"/>
    <property type="match status" value="1"/>
</dbReference>
<evidence type="ECO:0000256" key="3">
    <source>
        <dbReference type="ARBA" id="ARBA00022525"/>
    </source>
</evidence>
<dbReference type="InterPro" id="IPR013818">
    <property type="entry name" value="Lipase"/>
</dbReference>
<dbReference type="Proteomes" id="UP000069940">
    <property type="component" value="Unassembled WGS sequence"/>
</dbReference>
<dbReference type="InterPro" id="IPR000734">
    <property type="entry name" value="TAG_lipase"/>
</dbReference>
<evidence type="ECO:0000259" key="7">
    <source>
        <dbReference type="Pfam" id="PF00151"/>
    </source>
</evidence>
<dbReference type="Pfam" id="PF00151">
    <property type="entry name" value="Lipase"/>
    <property type="match status" value="1"/>
</dbReference>
<protein>
    <recommendedName>
        <fullName evidence="7">Lipase domain-containing protein</fullName>
    </recommendedName>
</protein>
<evidence type="ECO:0000256" key="2">
    <source>
        <dbReference type="ARBA" id="ARBA00010701"/>
    </source>
</evidence>
<dbReference type="Gene3D" id="3.40.50.1820">
    <property type="entry name" value="alpha/beta hydrolase"/>
    <property type="match status" value="1"/>
</dbReference>
<name>A0ABM1YY64_AEDAL</name>
<reference evidence="8" key="2">
    <citation type="submission" date="2025-05" db="UniProtKB">
        <authorList>
            <consortium name="EnsemblMetazoa"/>
        </authorList>
    </citation>
    <scope>IDENTIFICATION</scope>
    <source>
        <strain evidence="8">Foshan</strain>
    </source>
</reference>
<feature type="compositionally biased region" description="Polar residues" evidence="5">
    <location>
        <begin position="814"/>
        <end position="826"/>
    </location>
</feature>
<evidence type="ECO:0000313" key="9">
    <source>
        <dbReference type="Proteomes" id="UP000069940"/>
    </source>
</evidence>
<feature type="region of interest" description="Disordered" evidence="5">
    <location>
        <begin position="670"/>
        <end position="728"/>
    </location>
</feature>
<evidence type="ECO:0000256" key="5">
    <source>
        <dbReference type="SAM" id="MobiDB-lite"/>
    </source>
</evidence>
<evidence type="ECO:0000256" key="4">
    <source>
        <dbReference type="RuleBase" id="RU004262"/>
    </source>
</evidence>
<keyword evidence="6" id="KW-0732">Signal</keyword>
<feature type="chain" id="PRO_5046102213" description="Lipase domain-containing protein" evidence="6">
    <location>
        <begin position="25"/>
        <end position="939"/>
    </location>
</feature>
<sequence>MMLLAKALLVCCFTILAELSVIEALQSNEFINDLLEERRHYEAAQKSIAEWRSALARNRKKRADKVVCYGELGCFEETAYLEMLPSPPEEIDTKFFVYSAKHRSEKPILEFFYDEIAKTNNGTTPPPPPPTPPPQSTPASKAANNNGTATPVKHRYAPQKIFEKFGSLENVTARAIIHGFGSSCTHVWVYEMRTALMAVEDCIVICMDWENGATLPNYVRAAANTRLVGRQLAYLLKGLEEHNKLNMSRVHLIGFSLGSHVAGFAGMELKGLQRITGLDPAGPLFEAQHPHARLDDTDAGFVDVIHSNGENLILGGLGSWQPMGKVDFYPNGGRVQHGCSNLFVGAVTDIIWAPPASVEGRSLCNHRRAYKFFIDSVAPKCLFPAFPCDNYENFLKGECFSCSRVENGTESSVCGNMGYYADRSIGRGQLYLKTREEEPFCAHQYKLEIQSSPNELPLRTLGRLEVELESDGGLTEVFTITEKDDAEMFAGEMISQILVPHPALGFPKNITLTYTTYKGWLTRGLSSWSINKVVLSDGFGKSFSLCKQMHLDSNSPFHMTLLPGECEDEDDYVHQQTDEAHSTDSPEESDEGDDYDDTSKGQSNERNDVNPHAYSSHGFRGKGPHIDFDKNVDTQPWQPIVIDLPRSYRNTDTNSSYPVYITPSTTIPTTTTQEAISEPILKRVQHEPRKLLNKSNDRTNDKRSIETPPSKDPAATPPPPPPPPTTESKLITVQLFPYRFANVFEKAERYARLTLLPLLTEQFPQFFKTTKPHDDDTLLENVEFNETEPIPSPTIYKTNRTEKSAMADKRSDSHVTNAGETYGEQRNFNSGDKLDILPPITRKAFISEDALFSMHRIEVESSTRVEDSSRRIDDDVSEEEVIRIDLPTFRPPKSRMMPLVADQQQPRFIPLNYREEGSSQEQQTTSNVMGDIKPNDSKS</sequence>
<proteinExistence type="inferred from homology"/>
<feature type="compositionally biased region" description="Pro residues" evidence="5">
    <location>
        <begin position="124"/>
        <end position="136"/>
    </location>
</feature>
<comment type="similarity">
    <text evidence="2 4">Belongs to the AB hydrolase superfamily. Lipase family.</text>
</comment>
<feature type="region of interest" description="Disordered" evidence="5">
    <location>
        <begin position="911"/>
        <end position="939"/>
    </location>
</feature>
<dbReference type="GeneID" id="109431391"/>
<feature type="compositionally biased region" description="Basic and acidic residues" evidence="5">
    <location>
        <begin position="680"/>
        <end position="705"/>
    </location>
</feature>
<feature type="compositionally biased region" description="Basic and acidic residues" evidence="5">
    <location>
        <begin position="597"/>
        <end position="609"/>
    </location>
</feature>
<dbReference type="RefSeq" id="XP_062701632.1">
    <property type="nucleotide sequence ID" value="XM_062845648.1"/>
</dbReference>
<organism evidence="8 9">
    <name type="scientific">Aedes albopictus</name>
    <name type="common">Asian tiger mosquito</name>
    <name type="synonym">Stegomyia albopicta</name>
    <dbReference type="NCBI Taxonomy" id="7160"/>
    <lineage>
        <taxon>Eukaryota</taxon>
        <taxon>Metazoa</taxon>
        <taxon>Ecdysozoa</taxon>
        <taxon>Arthropoda</taxon>
        <taxon>Hexapoda</taxon>
        <taxon>Insecta</taxon>
        <taxon>Pterygota</taxon>
        <taxon>Neoptera</taxon>
        <taxon>Endopterygota</taxon>
        <taxon>Diptera</taxon>
        <taxon>Nematocera</taxon>
        <taxon>Culicoidea</taxon>
        <taxon>Culicidae</taxon>
        <taxon>Culicinae</taxon>
        <taxon>Aedini</taxon>
        <taxon>Aedes</taxon>
        <taxon>Stegomyia</taxon>
    </lineage>
</organism>
<feature type="compositionally biased region" description="Acidic residues" evidence="5">
    <location>
        <begin position="585"/>
        <end position="596"/>
    </location>
</feature>
<keyword evidence="9" id="KW-1185">Reference proteome</keyword>
<feature type="region of interest" description="Disordered" evidence="5">
    <location>
        <begin position="571"/>
        <end position="632"/>
    </location>
</feature>
<accession>A0ABM1YY64</accession>
<dbReference type="PRINTS" id="PR00821">
    <property type="entry name" value="TAGLIPASE"/>
</dbReference>
<dbReference type="SUPFAM" id="SSF53474">
    <property type="entry name" value="alpha/beta-Hydrolases"/>
    <property type="match status" value="1"/>
</dbReference>
<dbReference type="InterPro" id="IPR029058">
    <property type="entry name" value="AB_hydrolase_fold"/>
</dbReference>
<feature type="compositionally biased region" description="Polar residues" evidence="5">
    <location>
        <begin position="919"/>
        <end position="928"/>
    </location>
</feature>
<feature type="region of interest" description="Disordered" evidence="5">
    <location>
        <begin position="801"/>
        <end position="826"/>
    </location>
</feature>
<feature type="region of interest" description="Disordered" evidence="5">
    <location>
        <begin position="119"/>
        <end position="151"/>
    </location>
</feature>
<feature type="compositionally biased region" description="Pro residues" evidence="5">
    <location>
        <begin position="715"/>
        <end position="725"/>
    </location>
</feature>
<evidence type="ECO:0000313" key="8">
    <source>
        <dbReference type="EnsemblMetazoa" id="AALFPA23_013166.P19052"/>
    </source>
</evidence>
<feature type="domain" description="Lipase" evidence="7">
    <location>
        <begin position="172"/>
        <end position="440"/>
    </location>
</feature>
<dbReference type="PANTHER" id="PTHR11610">
    <property type="entry name" value="LIPASE"/>
    <property type="match status" value="1"/>
</dbReference>
<dbReference type="EnsemblMetazoa" id="AALFPA23_013166.R19052">
    <property type="protein sequence ID" value="AALFPA23_013166.P19052"/>
    <property type="gene ID" value="AALFPA23_013166"/>
</dbReference>
<keyword evidence="3" id="KW-0964">Secreted</keyword>
<feature type="signal peptide" evidence="6">
    <location>
        <begin position="1"/>
        <end position="24"/>
    </location>
</feature>
<evidence type="ECO:0000256" key="6">
    <source>
        <dbReference type="SAM" id="SignalP"/>
    </source>
</evidence>
<feature type="compositionally biased region" description="Basic and acidic residues" evidence="5">
    <location>
        <begin position="801"/>
        <end position="813"/>
    </location>
</feature>
<dbReference type="PANTHER" id="PTHR11610:SF186">
    <property type="entry name" value="FI22312P1"/>
    <property type="match status" value="1"/>
</dbReference>
<comment type="subcellular location">
    <subcellularLocation>
        <location evidence="1">Secreted</location>
    </subcellularLocation>
</comment>
<reference evidence="9" key="1">
    <citation type="journal article" date="2015" name="Proc. Natl. Acad. Sci. U.S.A.">
        <title>Genome sequence of the Asian Tiger mosquito, Aedes albopictus, reveals insights into its biology, genetics, and evolution.</title>
        <authorList>
            <person name="Chen X.G."/>
            <person name="Jiang X."/>
            <person name="Gu J."/>
            <person name="Xu M."/>
            <person name="Wu Y."/>
            <person name="Deng Y."/>
            <person name="Zhang C."/>
            <person name="Bonizzoni M."/>
            <person name="Dermauw W."/>
            <person name="Vontas J."/>
            <person name="Armbruster P."/>
            <person name="Huang X."/>
            <person name="Yang Y."/>
            <person name="Zhang H."/>
            <person name="He W."/>
            <person name="Peng H."/>
            <person name="Liu Y."/>
            <person name="Wu K."/>
            <person name="Chen J."/>
            <person name="Lirakis M."/>
            <person name="Topalis P."/>
            <person name="Van Leeuwen T."/>
            <person name="Hall A.B."/>
            <person name="Jiang X."/>
            <person name="Thorpe C."/>
            <person name="Mueller R.L."/>
            <person name="Sun C."/>
            <person name="Waterhouse R.M."/>
            <person name="Yan G."/>
            <person name="Tu Z.J."/>
            <person name="Fang X."/>
            <person name="James A.A."/>
        </authorList>
    </citation>
    <scope>NUCLEOTIDE SEQUENCE [LARGE SCALE GENOMIC DNA]</scope>
    <source>
        <strain evidence="9">Foshan</strain>
    </source>
</reference>
<dbReference type="InterPro" id="IPR033906">
    <property type="entry name" value="Lipase_N"/>
</dbReference>
<evidence type="ECO:0000256" key="1">
    <source>
        <dbReference type="ARBA" id="ARBA00004613"/>
    </source>
</evidence>